<dbReference type="SUPFAM" id="SSF47384">
    <property type="entry name" value="Homodimeric domain of signal transducing histidine kinase"/>
    <property type="match status" value="1"/>
</dbReference>
<evidence type="ECO:0000256" key="7">
    <source>
        <dbReference type="ARBA" id="ARBA00022840"/>
    </source>
</evidence>
<comment type="catalytic activity">
    <reaction evidence="1">
        <text>ATP + protein L-histidine = ADP + protein N-phospho-L-histidine.</text>
        <dbReference type="EC" id="2.7.13.3"/>
    </reaction>
</comment>
<evidence type="ECO:0000259" key="9">
    <source>
        <dbReference type="PROSITE" id="PS50109"/>
    </source>
</evidence>
<evidence type="ECO:0000256" key="2">
    <source>
        <dbReference type="ARBA" id="ARBA00012438"/>
    </source>
</evidence>
<evidence type="ECO:0000256" key="3">
    <source>
        <dbReference type="ARBA" id="ARBA00022553"/>
    </source>
</evidence>
<dbReference type="KEGG" id="xbc:ELE36_01265"/>
<dbReference type="SUPFAM" id="SSF55874">
    <property type="entry name" value="ATPase domain of HSP90 chaperone/DNA topoisomerase II/histidine kinase"/>
    <property type="match status" value="1"/>
</dbReference>
<dbReference type="GO" id="GO:0005524">
    <property type="term" value="F:ATP binding"/>
    <property type="evidence" value="ECO:0007669"/>
    <property type="project" value="UniProtKB-KW"/>
</dbReference>
<feature type="domain" description="Histidine kinase" evidence="9">
    <location>
        <begin position="100"/>
        <end position="311"/>
    </location>
</feature>
<dbReference type="EMBL" id="CP035704">
    <property type="protein sequence ID" value="QBB72510.1"/>
    <property type="molecule type" value="Genomic_DNA"/>
</dbReference>
<dbReference type="CDD" id="cd00082">
    <property type="entry name" value="HisKA"/>
    <property type="match status" value="1"/>
</dbReference>
<dbReference type="InterPro" id="IPR036890">
    <property type="entry name" value="HATPase_C_sf"/>
</dbReference>
<dbReference type="Gene3D" id="1.10.287.130">
    <property type="match status" value="1"/>
</dbReference>
<gene>
    <name evidence="10" type="ORF">ELE36_01265</name>
</gene>
<protein>
    <recommendedName>
        <fullName evidence="2">histidine kinase</fullName>
        <ecNumber evidence="2">2.7.13.3</ecNumber>
    </recommendedName>
</protein>
<name>A0A411HQ09_9GAMM</name>
<evidence type="ECO:0000256" key="4">
    <source>
        <dbReference type="ARBA" id="ARBA00022679"/>
    </source>
</evidence>
<dbReference type="InterPro" id="IPR005467">
    <property type="entry name" value="His_kinase_dom"/>
</dbReference>
<keyword evidence="3" id="KW-0597">Phosphoprotein</keyword>
<dbReference type="InterPro" id="IPR003661">
    <property type="entry name" value="HisK_dim/P_dom"/>
</dbReference>
<sequence>MYLNPALIESLGLAGMRYLGATLLVLSPDAEFLAEAAQRAVHEQRLLRLRNCLLGMHAGHQFRADVSLGPVSAGVLLEVHALASVEETAPDLRLSASLRGLAHEVKNPLAGVRGAAQLLARHLSGNAELAKLAEIIIAEADRLTGLADRLLRADGATNLAPINIHEVIERVRTLVLAEADQTVRIERDYDPSLPSVQADSDRLLQLLLNLVRNALQANAQVIRLRTRIDYGTPLATHAARLALRVDVIDDGDGVPDDLQPTLFQPLVSGRVEGTGLGLSLAQEIAHEHGGVITCYSHAGHTVFTLTLPLGEPHG</sequence>
<dbReference type="OrthoDB" id="9789238at2"/>
<dbReference type="SMART" id="SM00387">
    <property type="entry name" value="HATPase_c"/>
    <property type="match status" value="1"/>
</dbReference>
<evidence type="ECO:0000256" key="1">
    <source>
        <dbReference type="ARBA" id="ARBA00000085"/>
    </source>
</evidence>
<evidence type="ECO:0000256" key="6">
    <source>
        <dbReference type="ARBA" id="ARBA00022777"/>
    </source>
</evidence>
<keyword evidence="8" id="KW-0902">Two-component regulatory system</keyword>
<accession>A0A411HQ09</accession>
<dbReference type="PRINTS" id="PR00344">
    <property type="entry name" value="BCTRLSENSOR"/>
</dbReference>
<dbReference type="PANTHER" id="PTHR43065:SF16">
    <property type="entry name" value="SENSORY HISTIDINE KINASE_PHOSPHATASE NTRB"/>
    <property type="match status" value="1"/>
</dbReference>
<dbReference type="PANTHER" id="PTHR43065">
    <property type="entry name" value="SENSOR HISTIDINE KINASE"/>
    <property type="match status" value="1"/>
</dbReference>
<dbReference type="InterPro" id="IPR036097">
    <property type="entry name" value="HisK_dim/P_sf"/>
</dbReference>
<keyword evidence="6 10" id="KW-0418">Kinase</keyword>
<dbReference type="InterPro" id="IPR004358">
    <property type="entry name" value="Sig_transdc_His_kin-like_C"/>
</dbReference>
<evidence type="ECO:0000256" key="8">
    <source>
        <dbReference type="ARBA" id="ARBA00023012"/>
    </source>
</evidence>
<evidence type="ECO:0000313" key="11">
    <source>
        <dbReference type="Proteomes" id="UP000291562"/>
    </source>
</evidence>
<keyword evidence="7" id="KW-0067">ATP-binding</keyword>
<dbReference type="Pfam" id="PF02518">
    <property type="entry name" value="HATPase_c"/>
    <property type="match status" value="1"/>
</dbReference>
<reference evidence="10 11" key="1">
    <citation type="submission" date="2019-01" db="EMBL/GenBank/DDBJ databases">
        <title>Pseudolysobacter antarctica gen. nov., sp. nov., isolated from Fildes Peninsula, Antarctica.</title>
        <authorList>
            <person name="Wei Z."/>
            <person name="Peng F."/>
        </authorList>
    </citation>
    <scope>NUCLEOTIDE SEQUENCE [LARGE SCALE GENOMIC DNA]</scope>
    <source>
        <strain evidence="10 11">AQ6-296</strain>
    </source>
</reference>
<dbReference type="Proteomes" id="UP000291562">
    <property type="component" value="Chromosome"/>
</dbReference>
<dbReference type="EC" id="2.7.13.3" evidence="2"/>
<evidence type="ECO:0000313" key="10">
    <source>
        <dbReference type="EMBL" id="QBB72510.1"/>
    </source>
</evidence>
<dbReference type="Gene3D" id="3.30.565.10">
    <property type="entry name" value="Histidine kinase-like ATPase, C-terminal domain"/>
    <property type="match status" value="1"/>
</dbReference>
<keyword evidence="4" id="KW-0808">Transferase</keyword>
<proteinExistence type="predicted"/>
<dbReference type="InterPro" id="IPR003594">
    <property type="entry name" value="HATPase_dom"/>
</dbReference>
<keyword evidence="11" id="KW-1185">Reference proteome</keyword>
<dbReference type="PROSITE" id="PS50109">
    <property type="entry name" value="HIS_KIN"/>
    <property type="match status" value="1"/>
</dbReference>
<keyword evidence="5" id="KW-0547">Nucleotide-binding</keyword>
<dbReference type="SMART" id="SM00388">
    <property type="entry name" value="HisKA"/>
    <property type="match status" value="1"/>
</dbReference>
<dbReference type="AlphaFoldDB" id="A0A411HQ09"/>
<organism evidence="10 11">
    <name type="scientific">Pseudolysobacter antarcticus</name>
    <dbReference type="NCBI Taxonomy" id="2511995"/>
    <lineage>
        <taxon>Bacteria</taxon>
        <taxon>Pseudomonadati</taxon>
        <taxon>Pseudomonadota</taxon>
        <taxon>Gammaproteobacteria</taxon>
        <taxon>Lysobacterales</taxon>
        <taxon>Rhodanobacteraceae</taxon>
        <taxon>Pseudolysobacter</taxon>
    </lineage>
</organism>
<dbReference type="GO" id="GO:0000155">
    <property type="term" value="F:phosphorelay sensor kinase activity"/>
    <property type="evidence" value="ECO:0007669"/>
    <property type="project" value="InterPro"/>
</dbReference>
<dbReference type="Pfam" id="PF00512">
    <property type="entry name" value="HisKA"/>
    <property type="match status" value="1"/>
</dbReference>
<evidence type="ECO:0000256" key="5">
    <source>
        <dbReference type="ARBA" id="ARBA00022741"/>
    </source>
</evidence>